<dbReference type="AlphaFoldDB" id="D1PGR1"/>
<name>D1PGR1_9BACT</name>
<gene>
    <name evidence="1" type="ORF">PREVCOP_06424</name>
</gene>
<reference evidence="1" key="1">
    <citation type="submission" date="2009-11" db="EMBL/GenBank/DDBJ databases">
        <authorList>
            <person name="Weinstock G."/>
            <person name="Sodergren E."/>
            <person name="Clifton S."/>
            <person name="Fulton L."/>
            <person name="Fulton B."/>
            <person name="Courtney L."/>
            <person name="Fronick C."/>
            <person name="Harrison M."/>
            <person name="Strong C."/>
            <person name="Farmer C."/>
            <person name="Delahaunty K."/>
            <person name="Markovic C."/>
            <person name="Hall O."/>
            <person name="Minx P."/>
            <person name="Tomlinson C."/>
            <person name="Mitreva M."/>
            <person name="Nelson J."/>
            <person name="Hou S."/>
            <person name="Wollam A."/>
            <person name="Pepin K.H."/>
            <person name="Johnson M."/>
            <person name="Bhonagiri V."/>
            <person name="Nash W.E."/>
            <person name="Warren W."/>
            <person name="Chinwalla A."/>
            <person name="Mardis E.R."/>
            <person name="Wilson R.K."/>
        </authorList>
    </citation>
    <scope>NUCLEOTIDE SEQUENCE [LARGE SCALE GENOMIC DNA]</scope>
    <source>
        <strain evidence="1">DSM 18205</strain>
    </source>
</reference>
<dbReference type="Proteomes" id="UP000004477">
    <property type="component" value="Unassembled WGS sequence"/>
</dbReference>
<sequence>MTWEELIVYYQPIKNITNMVEDYTAEELNKLINECRKKYEKLEKETVMKALTGEIGTNSAMVEELEILNIHYHDEMDEYDITAPDLNPDLIENFKMAERDGKNVIFEAQEYLKILGMCEEMFNQKLWVNEDGHICDEEGNRLSADGEHRVFEVIKGRK</sequence>
<evidence type="ECO:0000313" key="1">
    <source>
        <dbReference type="EMBL" id="EFB34115.1"/>
    </source>
</evidence>
<organism evidence="1 2">
    <name type="scientific">Segatella copri DSM 18205</name>
    <dbReference type="NCBI Taxonomy" id="537011"/>
    <lineage>
        <taxon>Bacteria</taxon>
        <taxon>Pseudomonadati</taxon>
        <taxon>Bacteroidota</taxon>
        <taxon>Bacteroidia</taxon>
        <taxon>Bacteroidales</taxon>
        <taxon>Prevotellaceae</taxon>
        <taxon>Segatella</taxon>
    </lineage>
</organism>
<protein>
    <submittedName>
        <fullName evidence="1">Uncharacterized protein</fullName>
    </submittedName>
</protein>
<dbReference type="EMBL" id="ACBX02000046">
    <property type="protein sequence ID" value="EFB34115.1"/>
    <property type="molecule type" value="Genomic_DNA"/>
</dbReference>
<proteinExistence type="predicted"/>
<comment type="caution">
    <text evidence="1">The sequence shown here is derived from an EMBL/GenBank/DDBJ whole genome shotgun (WGS) entry which is preliminary data.</text>
</comment>
<dbReference type="HOGENOM" id="CLU_1667802_0_0_10"/>
<dbReference type="STRING" id="537011.PREVCOP_06424"/>
<dbReference type="PaxDb" id="537011-PREVCOP_06424"/>
<keyword evidence="2" id="KW-1185">Reference proteome</keyword>
<accession>D1PGR1</accession>
<evidence type="ECO:0000313" key="2">
    <source>
        <dbReference type="Proteomes" id="UP000004477"/>
    </source>
</evidence>